<sequence>MPALSFPCTIFKTQRSMDDNNAEDMRCGDLSESQLKMHYHLVDVSARVNPYTLSKISAFTQPQSMFQGTPPEGDKVTPQQCAAILFDEFRQLSRVFSLYGPYKSLIESMINHMQSGEGKAFSSIYLDVALKEQIERDSTENSTSKLLRKAIKERVDWEKRYFPQENREYLTKAILGGKLPKFDRFVDNFNGMGISVHDTWATHITLKSLKINGDSYRAVVHYKVQDHFGLDGNDILNIKYRQLRFFRIWFVLQRYNKLAFKPFMTNMEASVVITGGRNDGKNSLYLIVLAMLFTSGLLYFICFLMRPVEIVAVHQDAQFSDVLVKHFPLTERGKIDWWLANKDTLKNRYNFPKPDRNGNFSIVFWDFGDGYMEEGKYDRRCFSDMNPPINCIEKNKEFTVETGRASDILFGVYNGIYRLKANGEMTKEEY</sequence>
<dbReference type="InterPro" id="IPR010351">
    <property type="entry name" value="DUF943"/>
</dbReference>
<dbReference type="InterPro" id="IPR017483">
    <property type="entry name" value="CHP03034"/>
</dbReference>
<comment type="caution">
    <text evidence="2">The sequence shown here is derived from an EMBL/GenBank/DDBJ whole genome shotgun (WGS) entry which is preliminary data.</text>
</comment>
<keyword evidence="1" id="KW-1133">Transmembrane helix</keyword>
<dbReference type="Pfam" id="PF06092">
    <property type="entry name" value="DUF943"/>
    <property type="match status" value="1"/>
</dbReference>
<protein>
    <submittedName>
        <fullName evidence="2">DUF3289 family protein</fullName>
    </submittedName>
</protein>
<dbReference type="RefSeq" id="WP_336203249.1">
    <property type="nucleotide sequence ID" value="NZ_JBANEI010000008.1"/>
</dbReference>
<dbReference type="Pfam" id="PF11692">
    <property type="entry name" value="DUF3289"/>
    <property type="match status" value="1"/>
</dbReference>
<evidence type="ECO:0000313" key="3">
    <source>
        <dbReference type="Proteomes" id="UP001306592"/>
    </source>
</evidence>
<feature type="transmembrane region" description="Helical" evidence="1">
    <location>
        <begin position="284"/>
        <end position="305"/>
    </location>
</feature>
<proteinExistence type="predicted"/>
<dbReference type="NCBIfam" id="TIGR03034">
    <property type="entry name" value="YPO3983 family protein"/>
    <property type="match status" value="1"/>
</dbReference>
<keyword evidence="1" id="KW-0812">Transmembrane</keyword>
<dbReference type="EMBL" id="JBANEI010000008">
    <property type="protein sequence ID" value="MEI2682639.1"/>
    <property type="molecule type" value="Genomic_DNA"/>
</dbReference>
<evidence type="ECO:0000256" key="1">
    <source>
        <dbReference type="SAM" id="Phobius"/>
    </source>
</evidence>
<reference evidence="2 3" key="1">
    <citation type="submission" date="2024-02" db="EMBL/GenBank/DDBJ databases">
        <title>First report Erwinia aphidicola in onion in Chile.</title>
        <authorList>
            <person name="Valenzuela M."/>
            <person name="Pena M."/>
            <person name="Dutta B."/>
        </authorList>
    </citation>
    <scope>NUCLEOTIDE SEQUENCE [LARGE SCALE GENOMIC DNA]</scope>
    <source>
        <strain evidence="2 3">QCJ3A</strain>
    </source>
</reference>
<accession>A0ABU8DGJ7</accession>
<name>A0ABU8DGJ7_ERWAP</name>
<dbReference type="Proteomes" id="UP001306592">
    <property type="component" value="Unassembled WGS sequence"/>
</dbReference>
<evidence type="ECO:0000313" key="2">
    <source>
        <dbReference type="EMBL" id="MEI2682639.1"/>
    </source>
</evidence>
<organism evidence="2 3">
    <name type="scientific">Erwinia aphidicola</name>
    <dbReference type="NCBI Taxonomy" id="68334"/>
    <lineage>
        <taxon>Bacteria</taxon>
        <taxon>Pseudomonadati</taxon>
        <taxon>Pseudomonadota</taxon>
        <taxon>Gammaproteobacteria</taxon>
        <taxon>Enterobacterales</taxon>
        <taxon>Erwiniaceae</taxon>
        <taxon>Erwinia</taxon>
    </lineage>
</organism>
<keyword evidence="3" id="KW-1185">Reference proteome</keyword>
<gene>
    <name evidence="2" type="ORF">V8N49_13365</name>
</gene>
<keyword evidence="1" id="KW-0472">Membrane</keyword>